<dbReference type="PANTHER" id="PTHR21164:SF0">
    <property type="entry name" value="CHORISMATE MUTASE AROH"/>
    <property type="match status" value="1"/>
</dbReference>
<evidence type="ECO:0000256" key="1">
    <source>
        <dbReference type="NCBIfam" id="TIGR01796"/>
    </source>
</evidence>
<evidence type="ECO:0000256" key="2">
    <source>
        <dbReference type="PIRSR" id="PIRSR005965-1"/>
    </source>
</evidence>
<dbReference type="NCBIfam" id="TIGR01796">
    <property type="entry name" value="CM_mono_aroH"/>
    <property type="match status" value="1"/>
</dbReference>
<sequence>MSIVAIRGAITVENNDSEDIIINTVNLLKEIEKRNHLNKDKVISILFSSTSDLNKEYPAKAARNIGYKDSALMCFNEMKVEGSLEKCIRVMLLYSSNIDQKDVKHVYLKGAKSLRPDLNK</sequence>
<proteinExistence type="predicted"/>
<dbReference type="EMBL" id="JAKNID010000004">
    <property type="protein sequence ID" value="MCG4564277.1"/>
    <property type="molecule type" value="Genomic_DNA"/>
</dbReference>
<protein>
    <recommendedName>
        <fullName evidence="1 3">chorismate mutase</fullName>
        <ecNumber evidence="1 3">5.4.99.5</ecNumber>
    </recommendedName>
</protein>
<dbReference type="Pfam" id="PF07736">
    <property type="entry name" value="CM_1"/>
    <property type="match status" value="1"/>
</dbReference>
<organism evidence="5 6">
    <name type="scientific">Anaerosalibacter bizertensis</name>
    <dbReference type="NCBI Taxonomy" id="932217"/>
    <lineage>
        <taxon>Bacteria</taxon>
        <taxon>Bacillati</taxon>
        <taxon>Bacillota</taxon>
        <taxon>Tissierellia</taxon>
        <taxon>Tissierellales</taxon>
        <taxon>Sporanaerobacteraceae</taxon>
        <taxon>Anaerosalibacter</taxon>
    </lineage>
</organism>
<reference evidence="5 6" key="1">
    <citation type="submission" date="2019-08" db="EMBL/GenBank/DDBJ databases">
        <title>In-depth cultivation of the pig gut microbiome towards novel bacterial diversity and tailored functional studies.</title>
        <authorList>
            <person name="Wylensek D."/>
            <person name="Hitch T.C.A."/>
            <person name="Clavel T."/>
        </authorList>
    </citation>
    <scope>NUCLEOTIDE SEQUENCE [LARGE SCALE GENOMIC DNA]</scope>
    <source>
        <strain evidence="5 6">Med78-601-WT-4W-RMD-3</strain>
    </source>
</reference>
<feature type="binding site" evidence="2">
    <location>
        <position position="107"/>
    </location>
    <ligand>
        <name>prephenate</name>
        <dbReference type="ChEBI" id="CHEBI:29934"/>
    </ligand>
</feature>
<dbReference type="Proteomes" id="UP000462760">
    <property type="component" value="Unassembled WGS sequence"/>
</dbReference>
<gene>
    <name evidence="5" type="primary">aroH</name>
    <name evidence="5" type="ORF">FYJ27_04110</name>
    <name evidence="4" type="ORF">L0P62_02340</name>
</gene>
<dbReference type="Proteomes" id="UP001108123">
    <property type="component" value="Unassembled WGS sequence"/>
</dbReference>
<dbReference type="CDD" id="cd02185">
    <property type="entry name" value="AroH"/>
    <property type="match status" value="1"/>
</dbReference>
<evidence type="ECO:0000313" key="5">
    <source>
        <dbReference type="EMBL" id="MSS42918.1"/>
    </source>
</evidence>
<dbReference type="PANTHER" id="PTHR21164">
    <property type="entry name" value="CHORISMATE MUTASE"/>
    <property type="match status" value="1"/>
</dbReference>
<evidence type="ECO:0000313" key="6">
    <source>
        <dbReference type="Proteomes" id="UP000462760"/>
    </source>
</evidence>
<dbReference type="OrthoDB" id="9802232at2"/>
<comment type="catalytic activity">
    <reaction evidence="3">
        <text>chorismate = prephenate</text>
        <dbReference type="Rhea" id="RHEA:13897"/>
        <dbReference type="ChEBI" id="CHEBI:29748"/>
        <dbReference type="ChEBI" id="CHEBI:29934"/>
        <dbReference type="EC" id="5.4.99.5"/>
    </reaction>
</comment>
<dbReference type="RefSeq" id="WP_154483564.1">
    <property type="nucleotide sequence ID" value="NZ_JAJBNW010000038.1"/>
</dbReference>
<feature type="binding site" evidence="2">
    <location>
        <position position="89"/>
    </location>
    <ligand>
        <name>prephenate</name>
        <dbReference type="ChEBI" id="CHEBI:29934"/>
    </ligand>
</feature>
<dbReference type="InterPro" id="IPR035959">
    <property type="entry name" value="RutC-like_sf"/>
</dbReference>
<dbReference type="InterPro" id="IPR008243">
    <property type="entry name" value="Chorismate_mutase_AroH"/>
</dbReference>
<keyword evidence="2 3" id="KW-0057">Aromatic amino acid biosynthesis</keyword>
<comment type="caution">
    <text evidence="5">The sequence shown here is derived from an EMBL/GenBank/DDBJ whole genome shotgun (WGS) entry which is preliminary data.</text>
</comment>
<dbReference type="GO" id="GO:0004106">
    <property type="term" value="F:chorismate mutase activity"/>
    <property type="evidence" value="ECO:0007669"/>
    <property type="project" value="UniProtKB-UniRule"/>
</dbReference>
<feature type="binding site" evidence="2">
    <location>
        <position position="7"/>
    </location>
    <ligand>
        <name>prephenate</name>
        <dbReference type="ChEBI" id="CHEBI:29934"/>
    </ligand>
</feature>
<dbReference type="PROSITE" id="PS51167">
    <property type="entry name" value="CHORISMATE_MUT_1"/>
    <property type="match status" value="1"/>
</dbReference>
<evidence type="ECO:0000313" key="4">
    <source>
        <dbReference type="EMBL" id="MCG4564277.1"/>
    </source>
</evidence>
<evidence type="ECO:0000256" key="3">
    <source>
        <dbReference type="PROSITE-ProRule" id="PRU00514"/>
    </source>
</evidence>
<keyword evidence="7" id="KW-1185">Reference proteome</keyword>
<accession>A0A844FG23</accession>
<dbReference type="EMBL" id="VULR01000004">
    <property type="protein sequence ID" value="MSS42918.1"/>
    <property type="molecule type" value="Genomic_DNA"/>
</dbReference>
<dbReference type="GO" id="GO:0008652">
    <property type="term" value="P:amino acid biosynthetic process"/>
    <property type="evidence" value="ECO:0007669"/>
    <property type="project" value="UniProtKB-UniRule"/>
</dbReference>
<name>A0A844FG23_9FIRM</name>
<keyword evidence="3 5" id="KW-0413">Isomerase</keyword>
<dbReference type="EC" id="5.4.99.5" evidence="1 3"/>
<dbReference type="SUPFAM" id="SSF55298">
    <property type="entry name" value="YjgF-like"/>
    <property type="match status" value="1"/>
</dbReference>
<evidence type="ECO:0000313" key="7">
    <source>
        <dbReference type="Proteomes" id="UP001108123"/>
    </source>
</evidence>
<dbReference type="PIRSF" id="PIRSF005965">
    <property type="entry name" value="Chor_mut_AroH"/>
    <property type="match status" value="1"/>
</dbReference>
<dbReference type="GO" id="GO:0046417">
    <property type="term" value="P:chorismate metabolic process"/>
    <property type="evidence" value="ECO:0007669"/>
    <property type="project" value="TreeGrafter"/>
</dbReference>
<dbReference type="GO" id="GO:0009073">
    <property type="term" value="P:aromatic amino acid family biosynthetic process"/>
    <property type="evidence" value="ECO:0007669"/>
    <property type="project" value="UniProtKB-UniRule"/>
</dbReference>
<reference evidence="4" key="2">
    <citation type="submission" date="2022-01" db="EMBL/GenBank/DDBJ databases">
        <title>Collection of gut derived symbiotic bacterial strains cultured from healthy donors.</title>
        <authorList>
            <person name="Lin H."/>
            <person name="Kohout C."/>
            <person name="Waligurski E."/>
            <person name="Pamer E.G."/>
        </authorList>
    </citation>
    <scope>NUCLEOTIDE SEQUENCE</scope>
    <source>
        <strain evidence="4">MSK.14.39</strain>
    </source>
</reference>
<keyword evidence="2 3" id="KW-0028">Amino-acid biosynthesis</keyword>
<dbReference type="UniPathway" id="UPA00120">
    <property type="reaction ID" value="UER00203"/>
</dbReference>
<dbReference type="Gene3D" id="3.30.1330.40">
    <property type="entry name" value="RutC-like"/>
    <property type="match status" value="1"/>
</dbReference>
<dbReference type="AlphaFoldDB" id="A0A844FG23"/>